<dbReference type="PANTHER" id="PTHR36066:SF8">
    <property type="entry name" value="TRANSCRIPTION FACTOR SAC51"/>
    <property type="match status" value="1"/>
</dbReference>
<keyword evidence="3" id="KW-0804">Transcription</keyword>
<gene>
    <name evidence="6" type="ORF">SAY86_003763</name>
</gene>
<proteinExistence type="predicted"/>
<dbReference type="PROSITE" id="PS50888">
    <property type="entry name" value="BHLH"/>
    <property type="match status" value="1"/>
</dbReference>
<protein>
    <recommendedName>
        <fullName evidence="5">BHLH domain-containing protein</fullName>
    </recommendedName>
</protein>
<dbReference type="Pfam" id="PF23173">
    <property type="entry name" value="bHLH_SAC51"/>
    <property type="match status" value="1"/>
</dbReference>
<dbReference type="GO" id="GO:0046983">
    <property type="term" value="F:protein dimerization activity"/>
    <property type="evidence" value="ECO:0007669"/>
    <property type="project" value="InterPro"/>
</dbReference>
<dbReference type="Gene3D" id="4.10.280.10">
    <property type="entry name" value="Helix-loop-helix DNA-binding domain"/>
    <property type="match status" value="1"/>
</dbReference>
<name>A0AAN7N2E8_TRANT</name>
<evidence type="ECO:0000256" key="3">
    <source>
        <dbReference type="ARBA" id="ARBA00023163"/>
    </source>
</evidence>
<dbReference type="AlphaFoldDB" id="A0AAN7N2E8"/>
<evidence type="ECO:0000313" key="7">
    <source>
        <dbReference type="Proteomes" id="UP001346149"/>
    </source>
</evidence>
<dbReference type="Proteomes" id="UP001346149">
    <property type="component" value="Unassembled WGS sequence"/>
</dbReference>
<evidence type="ECO:0000256" key="4">
    <source>
        <dbReference type="ARBA" id="ARBA00023242"/>
    </source>
</evidence>
<keyword evidence="4" id="KW-0539">Nucleus</keyword>
<dbReference type="InterPro" id="IPR011598">
    <property type="entry name" value="bHLH_dom"/>
</dbReference>
<keyword evidence="7" id="KW-1185">Reference proteome</keyword>
<dbReference type="EMBL" id="JAXQNO010000001">
    <property type="protein sequence ID" value="KAK4803946.1"/>
    <property type="molecule type" value="Genomic_DNA"/>
</dbReference>
<accession>A0AAN7N2E8</accession>
<sequence>MVKGGDSWVFHYHPAWKPPDLNGTGSKFKPIKQESVSPDSPFYPSFARRPGCTVTGIPNPSFHHVQAFPSCLNLFQKNAPLPSHESCQENPTLGSLGQRFFVFDQSEKGTRLIYGSSSHLFQESEILRMKTCDDFPVFKGKYPSNSVQFGLYNSIFREESGENDIDGEENDIHENSEEINALLYSEDDVDDHEEGEYEEDEVTSTGHSSSVLVQCCGRHNKVENTLEVISNFSHLNKRQKLITSRYNCSNSLHMDMPLTKLDGSCRPGSDADLSFMKSQAREEDKFPLFDGDLCRKDMIRDKMKILEGIVPGAEGMDPVVILEKAIEYLKTLKLKAEVLGMSYH</sequence>
<evidence type="ECO:0000313" key="6">
    <source>
        <dbReference type="EMBL" id="KAK4803946.1"/>
    </source>
</evidence>
<evidence type="ECO:0000256" key="2">
    <source>
        <dbReference type="ARBA" id="ARBA00023015"/>
    </source>
</evidence>
<dbReference type="PANTHER" id="PTHR36066">
    <property type="entry name" value="TRANSCRIPTION FACTOR BHLH145"/>
    <property type="match status" value="1"/>
</dbReference>
<feature type="domain" description="BHLH" evidence="5">
    <location>
        <begin position="283"/>
        <end position="332"/>
    </location>
</feature>
<evidence type="ECO:0000256" key="1">
    <source>
        <dbReference type="ARBA" id="ARBA00004123"/>
    </source>
</evidence>
<dbReference type="SUPFAM" id="SSF47459">
    <property type="entry name" value="HLH, helix-loop-helix DNA-binding domain"/>
    <property type="match status" value="1"/>
</dbReference>
<keyword evidence="2" id="KW-0805">Transcription regulation</keyword>
<reference evidence="6 7" key="1">
    <citation type="journal article" date="2023" name="Hortic Res">
        <title>Pangenome of water caltrop reveals structural variations and asymmetric subgenome divergence after allopolyploidization.</title>
        <authorList>
            <person name="Zhang X."/>
            <person name="Chen Y."/>
            <person name="Wang L."/>
            <person name="Yuan Y."/>
            <person name="Fang M."/>
            <person name="Shi L."/>
            <person name="Lu R."/>
            <person name="Comes H.P."/>
            <person name="Ma Y."/>
            <person name="Chen Y."/>
            <person name="Huang G."/>
            <person name="Zhou Y."/>
            <person name="Zheng Z."/>
            <person name="Qiu Y."/>
        </authorList>
    </citation>
    <scope>NUCLEOTIDE SEQUENCE [LARGE SCALE GENOMIC DNA]</scope>
    <source>
        <strain evidence="6">F231</strain>
    </source>
</reference>
<comment type="caution">
    <text evidence="6">The sequence shown here is derived from an EMBL/GenBank/DDBJ whole genome shotgun (WGS) entry which is preliminary data.</text>
</comment>
<organism evidence="6 7">
    <name type="scientific">Trapa natans</name>
    <name type="common">Water chestnut</name>
    <dbReference type="NCBI Taxonomy" id="22666"/>
    <lineage>
        <taxon>Eukaryota</taxon>
        <taxon>Viridiplantae</taxon>
        <taxon>Streptophyta</taxon>
        <taxon>Embryophyta</taxon>
        <taxon>Tracheophyta</taxon>
        <taxon>Spermatophyta</taxon>
        <taxon>Magnoliopsida</taxon>
        <taxon>eudicotyledons</taxon>
        <taxon>Gunneridae</taxon>
        <taxon>Pentapetalae</taxon>
        <taxon>rosids</taxon>
        <taxon>malvids</taxon>
        <taxon>Myrtales</taxon>
        <taxon>Lythraceae</taxon>
        <taxon>Trapa</taxon>
    </lineage>
</organism>
<dbReference type="InterPro" id="IPR037546">
    <property type="entry name" value="SAC51-like"/>
</dbReference>
<evidence type="ECO:0000259" key="5">
    <source>
        <dbReference type="PROSITE" id="PS50888"/>
    </source>
</evidence>
<dbReference type="GO" id="GO:0005634">
    <property type="term" value="C:nucleus"/>
    <property type="evidence" value="ECO:0007669"/>
    <property type="project" value="UniProtKB-SubCell"/>
</dbReference>
<dbReference type="InterPro" id="IPR036638">
    <property type="entry name" value="HLH_DNA-bd_sf"/>
</dbReference>
<comment type="subcellular location">
    <subcellularLocation>
        <location evidence="1">Nucleus</location>
    </subcellularLocation>
</comment>